<dbReference type="EMBL" id="JAROCY010000043">
    <property type="protein sequence ID" value="MDF8335786.1"/>
    <property type="molecule type" value="Genomic_DNA"/>
</dbReference>
<dbReference type="PANTHER" id="PTHR30217:SF11">
    <property type="entry name" value="UBIQUINONE BIOSYNTHESIS PROTEIN UBIV"/>
    <property type="match status" value="1"/>
</dbReference>
<feature type="binding site" evidence="1">
    <location>
        <position position="190"/>
    </location>
    <ligand>
        <name>[4Fe-4S] cluster</name>
        <dbReference type="ChEBI" id="CHEBI:49883"/>
    </ligand>
</feature>
<feature type="binding site" evidence="1">
    <location>
        <position position="42"/>
    </location>
    <ligand>
        <name>[4Fe-4S] cluster</name>
        <dbReference type="ChEBI" id="CHEBI:49883"/>
    </ligand>
</feature>
<accession>A0ABT6CPE5</accession>
<feature type="binding site" evidence="1">
    <location>
        <position position="177"/>
    </location>
    <ligand>
        <name>[4Fe-4S] cluster</name>
        <dbReference type="ChEBI" id="CHEBI:49883"/>
    </ligand>
</feature>
<comment type="similarity">
    <text evidence="1">Belongs to the peptidase U32 family. UbiV subfamily.</text>
</comment>
<name>A0ABT6CPE5_9SPHN</name>
<keyword evidence="3" id="KW-1185">Reference proteome</keyword>
<protein>
    <recommendedName>
        <fullName evidence="1">Ubiquinone biosynthesis protein UbiV</fullName>
    </recommendedName>
</protein>
<evidence type="ECO:0000313" key="3">
    <source>
        <dbReference type="Proteomes" id="UP001222770"/>
    </source>
</evidence>
<dbReference type="InterPro" id="IPR051454">
    <property type="entry name" value="RNA/ubiquinone_mod_enzymes"/>
</dbReference>
<comment type="cofactor">
    <cofactor evidence="1">
        <name>[4Fe-4S] cluster</name>
        <dbReference type="ChEBI" id="CHEBI:49883"/>
    </cofactor>
</comment>
<dbReference type="NCBIfam" id="NF011991">
    <property type="entry name" value="PRK15447.1"/>
    <property type="match status" value="1"/>
</dbReference>
<feature type="binding site" evidence="1">
    <location>
        <position position="194"/>
    </location>
    <ligand>
        <name>[4Fe-4S] cluster</name>
        <dbReference type="ChEBI" id="CHEBI:49883"/>
    </ligand>
</feature>
<dbReference type="RefSeq" id="WP_277280790.1">
    <property type="nucleotide sequence ID" value="NZ_JAROCY010000043.1"/>
</dbReference>
<dbReference type="Pfam" id="PF01136">
    <property type="entry name" value="Peptidase_U32"/>
    <property type="match status" value="1"/>
</dbReference>
<comment type="subunit">
    <text evidence="1">Forms a heterodimer with UbiU.</text>
</comment>
<comment type="caution">
    <text evidence="2">The sequence shown here is derived from an EMBL/GenBank/DDBJ whole genome shotgun (WGS) entry which is preliminary data.</text>
</comment>
<keyword evidence="1" id="KW-0004">4Fe-4S</keyword>
<organism evidence="2 3">
    <name type="scientific">Novosphingobium cyanobacteriorum</name>
    <dbReference type="NCBI Taxonomy" id="3024215"/>
    <lineage>
        <taxon>Bacteria</taxon>
        <taxon>Pseudomonadati</taxon>
        <taxon>Pseudomonadota</taxon>
        <taxon>Alphaproteobacteria</taxon>
        <taxon>Sphingomonadales</taxon>
        <taxon>Sphingomonadaceae</taxon>
        <taxon>Novosphingobium</taxon>
    </lineage>
</organism>
<dbReference type="HAMAP" id="MF_02233">
    <property type="entry name" value="UbiV"/>
    <property type="match status" value="1"/>
</dbReference>
<gene>
    <name evidence="1" type="primary">ubiV</name>
    <name evidence="2" type="ORF">POM99_21505</name>
</gene>
<keyword evidence="1" id="KW-0831">Ubiquinone biosynthesis</keyword>
<proteinExistence type="inferred from homology"/>
<dbReference type="InterPro" id="IPR001539">
    <property type="entry name" value="Peptidase_U32"/>
</dbReference>
<dbReference type="Proteomes" id="UP001222770">
    <property type="component" value="Unassembled WGS sequence"/>
</dbReference>
<dbReference type="PANTHER" id="PTHR30217">
    <property type="entry name" value="PEPTIDASE U32 FAMILY"/>
    <property type="match status" value="1"/>
</dbReference>
<evidence type="ECO:0000256" key="1">
    <source>
        <dbReference type="HAMAP-Rule" id="MF_02233"/>
    </source>
</evidence>
<keyword evidence="1" id="KW-0479">Metal-binding</keyword>
<comment type="function">
    <text evidence="1">Required for O(2)-independent ubiquinone (coenzyme Q) biosynthesis. Together with UbiU, is essential for the C6-hydroxylation reaction in the oxygen-independent ubiquinone biosynthesis pathway.</text>
</comment>
<sequence>MPPKLTLGPILFHWDADTKRDFYARIAEESPIDTVYLGEVVCSKRAPFFERYLPDIVERLERGGKTAVFSTLSEVMLPRERKMTTELCAQADRMIEVNNAAGLGAVYGRPHRIGPMMNVYNERTMAHLAARGARHIALPPELPRTVAAEMAGNARQIGVALEVQVFGRIPLALSARCFHARAHGRSKDECQFVCENDPDGLTLTTLGGDRMLAINGIQTLSYGYLNLAAEIEDMLALGIGHFRLSPHRTDMIAVATIFADRLAGRSDGPTAMQALGALGIGPFVNGFWHGLAGHLYRDQRVGTGLA</sequence>
<reference evidence="2 3" key="1">
    <citation type="submission" date="2023-03" db="EMBL/GenBank/DDBJ databases">
        <title>Novosphingobium cyanobacteriorum sp. nov., isolated from a eutrophic reservoir during the Microcystis bloom period.</title>
        <authorList>
            <person name="Kang M."/>
            <person name="Le V."/>
            <person name="Ko S.-R."/>
            <person name="Lee S.-A."/>
            <person name="Ahn C.-Y."/>
        </authorList>
    </citation>
    <scope>NUCLEOTIDE SEQUENCE [LARGE SCALE GENOMIC DNA]</scope>
    <source>
        <strain evidence="2 3">HBC54</strain>
    </source>
</reference>
<keyword evidence="1" id="KW-0411">Iron-sulfur</keyword>
<comment type="pathway">
    <text evidence="1">Cofactor biosynthesis; ubiquinone biosynthesis.</text>
</comment>
<evidence type="ECO:0000313" key="2">
    <source>
        <dbReference type="EMBL" id="MDF8335786.1"/>
    </source>
</evidence>
<keyword evidence="1" id="KW-0408">Iron</keyword>
<dbReference type="InterPro" id="IPR043693">
    <property type="entry name" value="UbiV"/>
</dbReference>